<organism evidence="2 3">
    <name type="scientific">Armillaria gallica</name>
    <name type="common">Bulbous honey fungus</name>
    <name type="synonym">Armillaria bulbosa</name>
    <dbReference type="NCBI Taxonomy" id="47427"/>
    <lineage>
        <taxon>Eukaryota</taxon>
        <taxon>Fungi</taxon>
        <taxon>Dikarya</taxon>
        <taxon>Basidiomycota</taxon>
        <taxon>Agaricomycotina</taxon>
        <taxon>Agaricomycetes</taxon>
        <taxon>Agaricomycetidae</taxon>
        <taxon>Agaricales</taxon>
        <taxon>Marasmiineae</taxon>
        <taxon>Physalacriaceae</taxon>
        <taxon>Armillaria</taxon>
    </lineage>
</organism>
<protein>
    <submittedName>
        <fullName evidence="2">Uncharacterized protein</fullName>
    </submittedName>
</protein>
<dbReference type="EMBL" id="KZ293698">
    <property type="protein sequence ID" value="PBK84403.1"/>
    <property type="molecule type" value="Genomic_DNA"/>
</dbReference>
<keyword evidence="1" id="KW-1133">Transmembrane helix</keyword>
<name>A0A2H3D7V4_ARMGA</name>
<sequence length="76" mass="8663">MYSYSVLFLVVSIVQRMVLLDIIWYPISLLADPAHYLESTARECFQTSARPQEWTTETCAAFGDVKDASNDDWSPV</sequence>
<dbReference type="InParanoid" id="A0A2H3D7V4"/>
<accession>A0A2H3D7V4</accession>
<dbReference type="AlphaFoldDB" id="A0A2H3D7V4"/>
<evidence type="ECO:0000313" key="3">
    <source>
        <dbReference type="Proteomes" id="UP000217790"/>
    </source>
</evidence>
<evidence type="ECO:0000313" key="2">
    <source>
        <dbReference type="EMBL" id="PBK84403.1"/>
    </source>
</evidence>
<gene>
    <name evidence="2" type="ORF">ARMGADRAFT_608509</name>
</gene>
<dbReference type="Proteomes" id="UP000217790">
    <property type="component" value="Unassembled WGS sequence"/>
</dbReference>
<evidence type="ECO:0000256" key="1">
    <source>
        <dbReference type="SAM" id="Phobius"/>
    </source>
</evidence>
<feature type="transmembrane region" description="Helical" evidence="1">
    <location>
        <begin position="6"/>
        <end position="27"/>
    </location>
</feature>
<keyword evidence="1" id="KW-0812">Transmembrane</keyword>
<keyword evidence="1" id="KW-0472">Membrane</keyword>
<keyword evidence="3" id="KW-1185">Reference proteome</keyword>
<proteinExistence type="predicted"/>
<reference evidence="3" key="1">
    <citation type="journal article" date="2017" name="Nat. Ecol. Evol.">
        <title>Genome expansion and lineage-specific genetic innovations in the forest pathogenic fungi Armillaria.</title>
        <authorList>
            <person name="Sipos G."/>
            <person name="Prasanna A.N."/>
            <person name="Walter M.C."/>
            <person name="O'Connor E."/>
            <person name="Balint B."/>
            <person name="Krizsan K."/>
            <person name="Kiss B."/>
            <person name="Hess J."/>
            <person name="Varga T."/>
            <person name="Slot J."/>
            <person name="Riley R."/>
            <person name="Boka B."/>
            <person name="Rigling D."/>
            <person name="Barry K."/>
            <person name="Lee J."/>
            <person name="Mihaltcheva S."/>
            <person name="LaButti K."/>
            <person name="Lipzen A."/>
            <person name="Waldron R."/>
            <person name="Moloney N.M."/>
            <person name="Sperisen C."/>
            <person name="Kredics L."/>
            <person name="Vagvoelgyi C."/>
            <person name="Patrignani A."/>
            <person name="Fitzpatrick D."/>
            <person name="Nagy I."/>
            <person name="Doyle S."/>
            <person name="Anderson J.B."/>
            <person name="Grigoriev I.V."/>
            <person name="Gueldener U."/>
            <person name="Muensterkoetter M."/>
            <person name="Nagy L.G."/>
        </authorList>
    </citation>
    <scope>NUCLEOTIDE SEQUENCE [LARGE SCALE GENOMIC DNA]</scope>
    <source>
        <strain evidence="3">Ar21-2</strain>
    </source>
</reference>